<dbReference type="OrthoDB" id="1050330at2"/>
<reference evidence="2 3" key="1">
    <citation type="submission" date="2017-10" db="EMBL/GenBank/DDBJ databases">
        <title>Paenichitinophaga pekingensis gen. nov., sp. nov., isolated from activated sludge.</title>
        <authorList>
            <person name="Jin D."/>
            <person name="Kong X."/>
            <person name="Deng Y."/>
            <person name="Bai Z."/>
        </authorList>
    </citation>
    <scope>NUCLEOTIDE SEQUENCE [LARGE SCALE GENOMIC DNA]</scope>
    <source>
        <strain evidence="2 3">13</strain>
    </source>
</reference>
<dbReference type="EMBL" id="CP023777">
    <property type="protein sequence ID" value="ATL49585.1"/>
    <property type="molecule type" value="Genomic_DNA"/>
</dbReference>
<keyword evidence="3" id="KW-1185">Reference proteome</keyword>
<organism evidence="2 3">
    <name type="scientific">Chitinophaga caeni</name>
    <dbReference type="NCBI Taxonomy" id="2029983"/>
    <lineage>
        <taxon>Bacteria</taxon>
        <taxon>Pseudomonadati</taxon>
        <taxon>Bacteroidota</taxon>
        <taxon>Chitinophagia</taxon>
        <taxon>Chitinophagales</taxon>
        <taxon>Chitinophagaceae</taxon>
        <taxon>Chitinophaga</taxon>
    </lineage>
</organism>
<protein>
    <recommendedName>
        <fullName evidence="1">DUF6984 domain-containing protein</fullName>
    </recommendedName>
</protein>
<evidence type="ECO:0000313" key="3">
    <source>
        <dbReference type="Proteomes" id="UP000220133"/>
    </source>
</evidence>
<dbReference type="Proteomes" id="UP000220133">
    <property type="component" value="Chromosome"/>
</dbReference>
<name>A0A291R084_9BACT</name>
<gene>
    <name evidence="2" type="ORF">COR50_21740</name>
</gene>
<sequence length="110" mass="12543">MESIGKPSRQELNLIKLLVHKAARILPLNWETDLKVRSMQDGGMGSLLLFPNGIFVEDRKFGERISEYQFRDVDGVDVIISLNYDTKGELFELDVWKTDLSPLSHLPGKL</sequence>
<dbReference type="RefSeq" id="WP_098195952.1">
    <property type="nucleotide sequence ID" value="NZ_CP023777.1"/>
</dbReference>
<evidence type="ECO:0000313" key="2">
    <source>
        <dbReference type="EMBL" id="ATL49585.1"/>
    </source>
</evidence>
<dbReference type="KEGG" id="cbae:COR50_21740"/>
<dbReference type="InterPro" id="IPR054253">
    <property type="entry name" value="DUF6984"/>
</dbReference>
<dbReference type="AlphaFoldDB" id="A0A291R084"/>
<dbReference type="Pfam" id="PF22480">
    <property type="entry name" value="DUF6984"/>
    <property type="match status" value="1"/>
</dbReference>
<proteinExistence type="predicted"/>
<accession>A0A291R084</accession>
<evidence type="ECO:0000259" key="1">
    <source>
        <dbReference type="Pfam" id="PF22480"/>
    </source>
</evidence>
<feature type="domain" description="DUF6984" evidence="1">
    <location>
        <begin position="6"/>
        <end position="107"/>
    </location>
</feature>